<dbReference type="EMBL" id="AP021875">
    <property type="protein sequence ID" value="BBO75528.1"/>
    <property type="molecule type" value="Genomic_DNA"/>
</dbReference>
<dbReference type="OrthoDB" id="5426321at2"/>
<reference evidence="1 2" key="1">
    <citation type="submission" date="2019-11" db="EMBL/GenBank/DDBJ databases">
        <title>Comparative genomics of hydrocarbon-degrading Desulfosarcina strains.</title>
        <authorList>
            <person name="Watanabe M."/>
            <person name="Kojima H."/>
            <person name="Fukui M."/>
        </authorList>
    </citation>
    <scope>NUCLEOTIDE SEQUENCE [LARGE SCALE GENOMIC DNA]</scope>
    <source>
        <strain evidence="1 2">PP31</strain>
    </source>
</reference>
<organism evidence="1 2">
    <name type="scientific">Desulfosarcina widdelii</name>
    <dbReference type="NCBI Taxonomy" id="947919"/>
    <lineage>
        <taxon>Bacteria</taxon>
        <taxon>Pseudomonadati</taxon>
        <taxon>Thermodesulfobacteriota</taxon>
        <taxon>Desulfobacteria</taxon>
        <taxon>Desulfobacterales</taxon>
        <taxon>Desulfosarcinaceae</taxon>
        <taxon>Desulfosarcina</taxon>
    </lineage>
</organism>
<evidence type="ECO:0008006" key="3">
    <source>
        <dbReference type="Google" id="ProtNLM"/>
    </source>
</evidence>
<gene>
    <name evidence="1" type="ORF">DSCW_29450</name>
</gene>
<keyword evidence="2" id="KW-1185">Reference proteome</keyword>
<dbReference type="AlphaFoldDB" id="A0A5K7Z3H3"/>
<name>A0A5K7Z3H3_9BACT</name>
<accession>A0A5K7Z3H3</accession>
<sequence length="57" mass="6583">MKFRDIFLPKIARSDPKVRKSAVKEETNIDVLKKVIDNDSDKTVRDAARKQLQKLNA</sequence>
<proteinExistence type="predicted"/>
<protein>
    <recommendedName>
        <fullName evidence="3">HEAT repeat domain-containing protein</fullName>
    </recommendedName>
</protein>
<evidence type="ECO:0000313" key="1">
    <source>
        <dbReference type="EMBL" id="BBO75528.1"/>
    </source>
</evidence>
<dbReference type="KEGG" id="dwd:DSCW_29450"/>
<dbReference type="Proteomes" id="UP000427769">
    <property type="component" value="Chromosome"/>
</dbReference>
<dbReference type="RefSeq" id="WP_155304440.1">
    <property type="nucleotide sequence ID" value="NZ_AP021875.1"/>
</dbReference>
<evidence type="ECO:0000313" key="2">
    <source>
        <dbReference type="Proteomes" id="UP000427769"/>
    </source>
</evidence>